<dbReference type="Pfam" id="PF12680">
    <property type="entry name" value="SnoaL_2"/>
    <property type="match status" value="1"/>
</dbReference>
<dbReference type="InterPro" id="IPR037401">
    <property type="entry name" value="SnoaL-like"/>
</dbReference>
<evidence type="ECO:0000313" key="3">
    <source>
        <dbReference type="Proteomes" id="UP000015455"/>
    </source>
</evidence>
<dbReference type="AlphaFoldDB" id="S9ZDD7"/>
<dbReference type="eggNOG" id="COG3631">
    <property type="taxonomic scope" value="Bacteria"/>
</dbReference>
<dbReference type="Gene3D" id="3.10.450.50">
    <property type="match status" value="1"/>
</dbReference>
<reference evidence="2 3" key="1">
    <citation type="submission" date="2013-06" db="EMBL/GenBank/DDBJ databases">
        <title>Draft genome sequence of Thauera terpenica.</title>
        <authorList>
            <person name="Liu B."/>
            <person name="Frostegard A.H."/>
            <person name="Shapleigh J.P."/>
        </authorList>
    </citation>
    <scope>NUCLEOTIDE SEQUENCE [LARGE SCALE GENOMIC DNA]</scope>
    <source>
        <strain evidence="2 3">58Eu</strain>
    </source>
</reference>
<dbReference type="STRING" id="1348657.M622_03950"/>
<feature type="domain" description="SnoaL-like" evidence="1">
    <location>
        <begin position="16"/>
        <end position="115"/>
    </location>
</feature>
<name>S9ZDD7_9RHOO</name>
<dbReference type="SUPFAM" id="SSF54427">
    <property type="entry name" value="NTF2-like"/>
    <property type="match status" value="1"/>
</dbReference>
<dbReference type="OrthoDB" id="1115105at2"/>
<proteinExistence type="predicted"/>
<dbReference type="Proteomes" id="UP000015455">
    <property type="component" value="Unassembled WGS sequence"/>
</dbReference>
<dbReference type="EMBL" id="ATJV01000059">
    <property type="protein sequence ID" value="EPZ15290.1"/>
    <property type="molecule type" value="Genomic_DNA"/>
</dbReference>
<dbReference type="InterPro" id="IPR032710">
    <property type="entry name" value="NTF2-like_dom_sf"/>
</dbReference>
<accession>S9ZDD7</accession>
<organism evidence="2 3">
    <name type="scientific">Thauera terpenica 58Eu</name>
    <dbReference type="NCBI Taxonomy" id="1348657"/>
    <lineage>
        <taxon>Bacteria</taxon>
        <taxon>Pseudomonadati</taxon>
        <taxon>Pseudomonadota</taxon>
        <taxon>Betaproteobacteria</taxon>
        <taxon>Rhodocyclales</taxon>
        <taxon>Zoogloeaceae</taxon>
        <taxon>Thauera</taxon>
    </lineage>
</organism>
<gene>
    <name evidence="2" type="ORF">M622_03950</name>
</gene>
<sequence>MNLHAVSTAKAVDRLADFFEALSPATLHELDALYAAEARFKDPFNEVLGVVAIRGIFEHMFASVDGPRFAVTTRIVDGDQAMLGWNFHLRLRGRDLVVAGVSHLRFDAGGKVVLHRDYWDPAEELYAHLPLIGSLMRGLQRRLSAGSS</sequence>
<keyword evidence="3" id="KW-1185">Reference proteome</keyword>
<comment type="caution">
    <text evidence="2">The sequence shown here is derived from an EMBL/GenBank/DDBJ whole genome shotgun (WGS) entry which is preliminary data.</text>
</comment>
<evidence type="ECO:0000259" key="1">
    <source>
        <dbReference type="Pfam" id="PF12680"/>
    </source>
</evidence>
<protein>
    <recommendedName>
        <fullName evidence="1">SnoaL-like domain-containing protein</fullName>
    </recommendedName>
</protein>
<dbReference type="RefSeq" id="WP_021249683.1">
    <property type="nucleotide sequence ID" value="NZ_ATJV01000059.1"/>
</dbReference>
<evidence type="ECO:0000313" key="2">
    <source>
        <dbReference type="EMBL" id="EPZ15290.1"/>
    </source>
</evidence>
<dbReference type="PATRIC" id="fig|1348657.5.peg.2269"/>